<proteinExistence type="predicted"/>
<evidence type="ECO:0000259" key="2">
    <source>
        <dbReference type="SMART" id="SM00857"/>
    </source>
</evidence>
<dbReference type="SMART" id="SM00857">
    <property type="entry name" value="Resolvase"/>
    <property type="match status" value="1"/>
</dbReference>
<dbReference type="AlphaFoldDB" id="A0A9P5SCV7"/>
<dbReference type="Proteomes" id="UP000696485">
    <property type="component" value="Unassembled WGS sequence"/>
</dbReference>
<feature type="compositionally biased region" description="Polar residues" evidence="1">
    <location>
        <begin position="1031"/>
        <end position="1040"/>
    </location>
</feature>
<sequence>MVDPAYSITFEEVKEILASYTAISSIDAGYSSTFVILGPMIHVLVADETNLEKLKDALEAKALGYLEEDDGVHTGIPLVPMGQLENMMEIYQERRTDRGSGSAVINAANAPPIRAVTNLQSFKFTVVSSRSDINKTAPSLSDDVTEILQSVILYLIPMLLLTPAQARELLIDLIENKAGAGTKKWPLVCKDFQWHSEFGGEVPDCLSDFPDTFPSLAALQEFHRCPMALFARQQCDQYWIAIERCLAKKNCYIVLAFTGRECSAPPGTNGRSWRLSVEGDRMLQAAVALPRPVALQLGGYLLAFVDIPSEEEIIHAMDLIAPNIPMRFHTLPTQYSHMVNNQRLFRIDGFMKVHIWDRQPANAVRVAKSSEAADVEDGHAQGHAQGDAQGNAHEPHPDMLQLANHQTCVIYIRCSHESQGDASTSIERQFVTTLSKLQRLVDPHTIHHLEFAVDYVSSNTKSMSSRRMLPIILGGANNTLLLSSNPDRVTRRPEEVADIVNILREKSSRWYTLGLRGHHSDWVQVSDEAQEMVQDQIRLTRQVAAQQAFYTRVVYFEIRVLNQMRPKRLRQTGQLGTVKKHCLANRLHDLAVMFDQVLVWSRVSPDRGDSKNPEAGPSIRRQRMFCQAILGIDTVKRAAYKDAIQLSAFSDAAIKALIKTIDPKMRTLVVCVSVDRLVRNVTHLEALAEFLVKGSHQIVSLLQDPLVFMVDNASKFTKDCAAEGLLHPFQTGHGAYPALAPEVWFDHELHSWTKNVLAHAQNAEEFARALPITRFQGNPQTRIPGLVTQKIPGARGFDDHRKRLWIEHARTIFPEPIVINGAFMNGTHSFRCICRLEQRHPLECLCDCKFCKAQREIQAECPCLTTNKCECLVDCNCSCEKCHKTMPKDNWEGCDSEDDYQGSDSEDFHVDDATLAEAVRRSKIAAGKRKAKETTPPVQLSSQDGDDHGSNSENEDFRDDDATLAEAVRRSKIAAGKRKAKEATPPPSPPVQQPRRTSQPASSSTSQPASSSTSQPASSSTSQPGKRPRLESSSTASSPLKSRGFCRNYTECGERTHKSSGTWCRSCYMKQYLENRLVKTCECKGCTKETHKGRWCSNHCYGIAMGSQARKCKYPGCNNISGPGFGTLCESHVTRTLKDKKRKAREEKANGSGSQ</sequence>
<feature type="compositionally biased region" description="Low complexity" evidence="1">
    <location>
        <begin position="993"/>
        <end position="1024"/>
    </location>
</feature>
<organism evidence="3 4">
    <name type="scientific">Podila minutissima</name>
    <dbReference type="NCBI Taxonomy" id="64525"/>
    <lineage>
        <taxon>Eukaryota</taxon>
        <taxon>Fungi</taxon>
        <taxon>Fungi incertae sedis</taxon>
        <taxon>Mucoromycota</taxon>
        <taxon>Mortierellomycotina</taxon>
        <taxon>Mortierellomycetes</taxon>
        <taxon>Mortierellales</taxon>
        <taxon>Mortierellaceae</taxon>
        <taxon>Podila</taxon>
    </lineage>
</organism>
<feature type="domain" description="Resolvase/invertase-type recombinase catalytic" evidence="2">
    <location>
        <begin position="597"/>
        <end position="726"/>
    </location>
</feature>
<feature type="region of interest" description="Disordered" evidence="1">
    <location>
        <begin position="369"/>
        <end position="397"/>
    </location>
</feature>
<evidence type="ECO:0000313" key="3">
    <source>
        <dbReference type="EMBL" id="KAF9321567.1"/>
    </source>
</evidence>
<dbReference type="GO" id="GO:0000150">
    <property type="term" value="F:DNA strand exchange activity"/>
    <property type="evidence" value="ECO:0007669"/>
    <property type="project" value="InterPro"/>
</dbReference>
<keyword evidence="4" id="KW-1185">Reference proteome</keyword>
<dbReference type="GO" id="GO:0003677">
    <property type="term" value="F:DNA binding"/>
    <property type="evidence" value="ECO:0007669"/>
    <property type="project" value="InterPro"/>
</dbReference>
<feature type="compositionally biased region" description="Acidic residues" evidence="1">
    <location>
        <begin position="953"/>
        <end position="963"/>
    </location>
</feature>
<comment type="caution">
    <text evidence="3">The sequence shown here is derived from an EMBL/GenBank/DDBJ whole genome shotgun (WGS) entry which is preliminary data.</text>
</comment>
<evidence type="ECO:0000256" key="1">
    <source>
        <dbReference type="SAM" id="MobiDB-lite"/>
    </source>
</evidence>
<name>A0A9P5SCV7_9FUNG</name>
<dbReference type="EMBL" id="JAAAUY010001618">
    <property type="protein sequence ID" value="KAF9321567.1"/>
    <property type="molecule type" value="Genomic_DNA"/>
</dbReference>
<reference evidence="3" key="1">
    <citation type="journal article" date="2020" name="Fungal Divers.">
        <title>Resolving the Mortierellaceae phylogeny through synthesis of multi-gene phylogenetics and phylogenomics.</title>
        <authorList>
            <person name="Vandepol N."/>
            <person name="Liber J."/>
            <person name="Desiro A."/>
            <person name="Na H."/>
            <person name="Kennedy M."/>
            <person name="Barry K."/>
            <person name="Grigoriev I.V."/>
            <person name="Miller A.N."/>
            <person name="O'Donnell K."/>
            <person name="Stajich J.E."/>
            <person name="Bonito G."/>
        </authorList>
    </citation>
    <scope>NUCLEOTIDE SEQUENCE</scope>
    <source>
        <strain evidence="3">NVP1</strain>
    </source>
</reference>
<dbReference type="SUPFAM" id="SSF53041">
    <property type="entry name" value="Resolvase-like"/>
    <property type="match status" value="2"/>
</dbReference>
<gene>
    <name evidence="3" type="ORF">BG006_002592</name>
</gene>
<protein>
    <recommendedName>
        <fullName evidence="2">Resolvase/invertase-type recombinase catalytic domain-containing protein</fullName>
    </recommendedName>
</protein>
<dbReference type="InterPro" id="IPR036162">
    <property type="entry name" value="Resolvase-like_N_sf"/>
</dbReference>
<evidence type="ECO:0000313" key="4">
    <source>
        <dbReference type="Proteomes" id="UP000696485"/>
    </source>
</evidence>
<dbReference type="Gene3D" id="3.40.50.1390">
    <property type="entry name" value="Resolvase, N-terminal catalytic domain"/>
    <property type="match status" value="2"/>
</dbReference>
<feature type="compositionally biased region" description="Basic residues" evidence="1">
    <location>
        <begin position="970"/>
        <end position="980"/>
    </location>
</feature>
<dbReference type="InterPro" id="IPR006119">
    <property type="entry name" value="Resolv_N"/>
</dbReference>
<feature type="region of interest" description="Disordered" evidence="1">
    <location>
        <begin position="924"/>
        <end position="1041"/>
    </location>
</feature>
<accession>A0A9P5SCV7</accession>